<keyword evidence="4" id="KW-1185">Reference proteome</keyword>
<dbReference type="Proteomes" id="UP000481153">
    <property type="component" value="Unassembled WGS sequence"/>
</dbReference>
<dbReference type="GO" id="GO:0005524">
    <property type="term" value="F:ATP binding"/>
    <property type="evidence" value="ECO:0007669"/>
    <property type="project" value="InterPro"/>
</dbReference>
<comment type="caution">
    <text evidence="3">The sequence shown here is derived from an EMBL/GenBank/DDBJ whole genome shotgun (WGS) entry which is preliminary data.</text>
</comment>
<accession>A0A6G0XDJ5</accession>
<feature type="region of interest" description="Disordered" evidence="1">
    <location>
        <begin position="335"/>
        <end position="374"/>
    </location>
</feature>
<evidence type="ECO:0000259" key="2">
    <source>
        <dbReference type="PROSITE" id="PS50011"/>
    </source>
</evidence>
<gene>
    <name evidence="3" type="ORF">Ae201684_006159</name>
</gene>
<dbReference type="GO" id="GO:0004672">
    <property type="term" value="F:protein kinase activity"/>
    <property type="evidence" value="ECO:0007669"/>
    <property type="project" value="InterPro"/>
</dbReference>
<protein>
    <recommendedName>
        <fullName evidence="2">Protein kinase domain-containing protein</fullName>
    </recommendedName>
</protein>
<dbReference type="Gene3D" id="1.10.510.10">
    <property type="entry name" value="Transferase(Phosphotransferase) domain 1"/>
    <property type="match status" value="1"/>
</dbReference>
<organism evidence="3 4">
    <name type="scientific">Aphanomyces euteiches</name>
    <dbReference type="NCBI Taxonomy" id="100861"/>
    <lineage>
        <taxon>Eukaryota</taxon>
        <taxon>Sar</taxon>
        <taxon>Stramenopiles</taxon>
        <taxon>Oomycota</taxon>
        <taxon>Saprolegniomycetes</taxon>
        <taxon>Saprolegniales</taxon>
        <taxon>Verrucalvaceae</taxon>
        <taxon>Aphanomyces</taxon>
    </lineage>
</organism>
<dbReference type="SUPFAM" id="SSF56112">
    <property type="entry name" value="Protein kinase-like (PK-like)"/>
    <property type="match status" value="1"/>
</dbReference>
<evidence type="ECO:0000313" key="4">
    <source>
        <dbReference type="Proteomes" id="UP000481153"/>
    </source>
</evidence>
<dbReference type="InterPro" id="IPR011009">
    <property type="entry name" value="Kinase-like_dom_sf"/>
</dbReference>
<reference evidence="3 4" key="1">
    <citation type="submission" date="2019-07" db="EMBL/GenBank/DDBJ databases">
        <title>Genomics analysis of Aphanomyces spp. identifies a new class of oomycete effector associated with host adaptation.</title>
        <authorList>
            <person name="Gaulin E."/>
        </authorList>
    </citation>
    <scope>NUCLEOTIDE SEQUENCE [LARGE SCALE GENOMIC DNA]</scope>
    <source>
        <strain evidence="3 4">ATCC 201684</strain>
    </source>
</reference>
<dbReference type="AlphaFoldDB" id="A0A6G0XDJ5"/>
<dbReference type="PROSITE" id="PS50011">
    <property type="entry name" value="PROTEIN_KINASE_DOM"/>
    <property type="match status" value="1"/>
</dbReference>
<feature type="domain" description="Protein kinase" evidence="2">
    <location>
        <begin position="1"/>
        <end position="348"/>
    </location>
</feature>
<evidence type="ECO:0000313" key="3">
    <source>
        <dbReference type="EMBL" id="KAF0738182.1"/>
    </source>
</evidence>
<proteinExistence type="predicted"/>
<name>A0A6G0XDJ5_9STRA</name>
<evidence type="ECO:0000256" key="1">
    <source>
        <dbReference type="SAM" id="MobiDB-lite"/>
    </source>
</evidence>
<sequence length="374" mass="41039">MGASASLEEAPQSVDPSPDSFVSTAVLFAHKFTTTHPLFQWRSHDNVARKMSSRRDKLVFLVDFSDLSGNPTGKVLLSVVPATPFVKEVGTYKLKALLVSLRYPCLVPTLDVDVSKHCLLVAQPLVASGSLKDLIYSQGTLPAPYGCSYTTRRVNGRGLPLLHLSHYGHHVLQALLFLRSIGFVCEHLKSSNVLVDGGIARISDVFNNIASLERNAEAQRWTLPLEAFAPVDILLFGHLLFEMVFGRELNATYPSDSDLMAAPLDVADVLRAIFLAETPPAIPDLMSMALFAGVDCISADTKYLKSRLDPSMKATLKSAMQSNESRRQAYVHALEAKTKEDNDESPQAPSHIRKKRTKVTTRVSYRRGTSMAAA</sequence>
<dbReference type="EMBL" id="VJMJ01000079">
    <property type="protein sequence ID" value="KAF0738182.1"/>
    <property type="molecule type" value="Genomic_DNA"/>
</dbReference>
<dbReference type="VEuPathDB" id="FungiDB:AeMF1_011754"/>
<dbReference type="InterPro" id="IPR000719">
    <property type="entry name" value="Prot_kinase_dom"/>
</dbReference>